<evidence type="ECO:0000313" key="2">
    <source>
        <dbReference type="Proteomes" id="UP000015816"/>
    </source>
</evidence>
<comment type="caution">
    <text evidence="1">The sequence shown here is derived from an EMBL/GenBank/DDBJ whole genome shotgun (WGS) entry which is preliminary data.</text>
</comment>
<dbReference type="PATRIC" id="fig|1352357.3.peg.1681"/>
<name>T2S9U5_HELPX</name>
<accession>T2S9U5</accession>
<dbReference type="AlphaFoldDB" id="T2S9U5"/>
<dbReference type="Proteomes" id="UP000015816">
    <property type="component" value="Unassembled WGS sequence"/>
</dbReference>
<protein>
    <submittedName>
        <fullName evidence="1">Uncharacterized protein</fullName>
    </submittedName>
</protein>
<organism evidence="1 2">
    <name type="scientific">Helicobacter pylori SouthAfrica50</name>
    <dbReference type="NCBI Taxonomy" id="1352357"/>
    <lineage>
        <taxon>Bacteria</taxon>
        <taxon>Pseudomonadati</taxon>
        <taxon>Campylobacterota</taxon>
        <taxon>Epsilonproteobacteria</taxon>
        <taxon>Campylobacterales</taxon>
        <taxon>Helicobacteraceae</taxon>
        <taxon>Helicobacter</taxon>
    </lineage>
</organism>
<proteinExistence type="predicted"/>
<gene>
    <name evidence="1" type="ORF">HPSA50_1718</name>
</gene>
<reference evidence="1 2" key="1">
    <citation type="journal article" date="2013" name="Genome Announc.">
        <title>Genome Sequences of Three hpAfrica2 Strains of Helicobacter pylori.</title>
        <authorList>
            <person name="Duncan S.S."/>
            <person name="Bertoli M.T."/>
            <person name="Kersulyte D."/>
            <person name="Valk P.L."/>
            <person name="Tamma S."/>
            <person name="Segal I."/>
            <person name="McClain M.S."/>
            <person name="Cover T.L."/>
            <person name="Berg D.E."/>
        </authorList>
    </citation>
    <scope>NUCLEOTIDE SEQUENCE [LARGE SCALE GENOMIC DNA]</scope>
    <source>
        <strain evidence="1 2">SouthAfrica50</strain>
    </source>
</reference>
<dbReference type="EMBL" id="AVNI01000002">
    <property type="protein sequence ID" value="EQD89392.1"/>
    <property type="molecule type" value="Genomic_DNA"/>
</dbReference>
<evidence type="ECO:0000313" key="1">
    <source>
        <dbReference type="EMBL" id="EQD89392.1"/>
    </source>
</evidence>
<sequence>MEVQHALMPFELQEKYKARNMRLEDEEVRARGEHLYSFNVHDLLDKHNANLKGEHHE</sequence>